<dbReference type="PROSITE" id="PS00041">
    <property type="entry name" value="HTH_ARAC_FAMILY_1"/>
    <property type="match status" value="1"/>
</dbReference>
<dbReference type="InterPro" id="IPR050204">
    <property type="entry name" value="AraC_XylS_family_regulators"/>
</dbReference>
<dbReference type="InterPro" id="IPR013656">
    <property type="entry name" value="PAS_4"/>
</dbReference>
<feature type="domain" description="HTH araC/xylS-type" evidence="4">
    <location>
        <begin position="132"/>
        <end position="229"/>
    </location>
</feature>
<organism evidence="5">
    <name type="scientific">mine drainage metagenome</name>
    <dbReference type="NCBI Taxonomy" id="410659"/>
    <lineage>
        <taxon>unclassified sequences</taxon>
        <taxon>metagenomes</taxon>
        <taxon>ecological metagenomes</taxon>
    </lineage>
</organism>
<dbReference type="SMART" id="SM00342">
    <property type="entry name" value="HTH_ARAC"/>
    <property type="match status" value="1"/>
</dbReference>
<dbReference type="InterPro" id="IPR009057">
    <property type="entry name" value="Homeodomain-like_sf"/>
</dbReference>
<dbReference type="CDD" id="cd00130">
    <property type="entry name" value="PAS"/>
    <property type="match status" value="1"/>
</dbReference>
<evidence type="ECO:0000256" key="2">
    <source>
        <dbReference type="ARBA" id="ARBA00023125"/>
    </source>
</evidence>
<evidence type="ECO:0000256" key="1">
    <source>
        <dbReference type="ARBA" id="ARBA00023015"/>
    </source>
</evidence>
<comment type="caution">
    <text evidence="5">The sequence shown here is derived from an EMBL/GenBank/DDBJ whole genome shotgun (WGS) entry which is preliminary data.</text>
</comment>
<dbReference type="SUPFAM" id="SSF46689">
    <property type="entry name" value="Homeodomain-like"/>
    <property type="match status" value="2"/>
</dbReference>
<dbReference type="EMBL" id="AUZY01009823">
    <property type="protein sequence ID" value="EQD40791.1"/>
    <property type="molecule type" value="Genomic_DNA"/>
</dbReference>
<reference evidence="5" key="1">
    <citation type="submission" date="2013-08" db="EMBL/GenBank/DDBJ databases">
        <authorList>
            <person name="Mendez C."/>
            <person name="Richter M."/>
            <person name="Ferrer M."/>
            <person name="Sanchez J."/>
        </authorList>
    </citation>
    <scope>NUCLEOTIDE SEQUENCE</scope>
</reference>
<evidence type="ECO:0000259" key="4">
    <source>
        <dbReference type="PROSITE" id="PS01124"/>
    </source>
</evidence>
<dbReference type="SUPFAM" id="SSF55785">
    <property type="entry name" value="PYP-like sensor domain (PAS domain)"/>
    <property type="match status" value="1"/>
</dbReference>
<dbReference type="PROSITE" id="PS01124">
    <property type="entry name" value="HTH_ARAC_FAMILY_2"/>
    <property type="match status" value="1"/>
</dbReference>
<name>T0YYR0_9ZZZZ</name>
<keyword evidence="2" id="KW-0238">DNA-binding</keyword>
<dbReference type="GO" id="GO:0003700">
    <property type="term" value="F:DNA-binding transcription factor activity"/>
    <property type="evidence" value="ECO:0007669"/>
    <property type="project" value="InterPro"/>
</dbReference>
<proteinExistence type="predicted"/>
<evidence type="ECO:0000313" key="5">
    <source>
        <dbReference type="EMBL" id="EQD40791.1"/>
    </source>
</evidence>
<dbReference type="PANTHER" id="PTHR46796:SF13">
    <property type="entry name" value="HTH-TYPE TRANSCRIPTIONAL ACTIVATOR RHAS"/>
    <property type="match status" value="1"/>
</dbReference>
<dbReference type="Gene3D" id="3.30.450.20">
    <property type="entry name" value="PAS domain"/>
    <property type="match status" value="1"/>
</dbReference>
<keyword evidence="1" id="KW-0805">Transcription regulation</keyword>
<sequence length="251" mass="28156">MDISADDLERLFDALPDVVFFVKDPAGRYSHANRTLLARLGLARREDLVGRRASDLFPAGLGLRYDLQDRRVLAGEIIRDELELHLFPNHHPGWCLSSKRPLRVQGEIRGLMGLSRDLGRPDLRHPDYGRLRRLVEHLETHYGEPVVIGELARELGVSTSQLERLSLRVFHLTPGQLLGQIRIEAAMRLLASGGRIAEIALASGYGDQSAFARKFRAQVGLTPRAYQMLARSGGSWAPPDVRHQNRPVSPR</sequence>
<dbReference type="Pfam" id="PF08448">
    <property type="entry name" value="PAS_4"/>
    <property type="match status" value="1"/>
</dbReference>
<dbReference type="PANTHER" id="PTHR46796">
    <property type="entry name" value="HTH-TYPE TRANSCRIPTIONAL ACTIVATOR RHAS-RELATED"/>
    <property type="match status" value="1"/>
</dbReference>
<dbReference type="InterPro" id="IPR020449">
    <property type="entry name" value="Tscrpt_reg_AraC-type_HTH"/>
</dbReference>
<dbReference type="InterPro" id="IPR018062">
    <property type="entry name" value="HTH_AraC-typ_CS"/>
</dbReference>
<dbReference type="InterPro" id="IPR035965">
    <property type="entry name" value="PAS-like_dom_sf"/>
</dbReference>
<reference evidence="5" key="2">
    <citation type="journal article" date="2014" name="ISME J.">
        <title>Microbial stratification in low pH oxic and suboxic macroscopic growths along an acid mine drainage.</title>
        <authorList>
            <person name="Mendez-Garcia C."/>
            <person name="Mesa V."/>
            <person name="Sprenger R.R."/>
            <person name="Richter M."/>
            <person name="Diez M.S."/>
            <person name="Solano J."/>
            <person name="Bargiela R."/>
            <person name="Golyshina O.V."/>
            <person name="Manteca A."/>
            <person name="Ramos J.L."/>
            <person name="Gallego J.R."/>
            <person name="Llorente I."/>
            <person name="Martins Dos Santos V.A."/>
            <person name="Jensen O.N."/>
            <person name="Pelaez A.I."/>
            <person name="Sanchez J."/>
            <person name="Ferrer M."/>
        </authorList>
    </citation>
    <scope>NUCLEOTIDE SEQUENCE</scope>
</reference>
<protein>
    <submittedName>
        <fullName evidence="5">AraC family transcriptional regulator</fullName>
    </submittedName>
</protein>
<dbReference type="InterPro" id="IPR018060">
    <property type="entry name" value="HTH_AraC"/>
</dbReference>
<keyword evidence="3" id="KW-0804">Transcription</keyword>
<dbReference type="InterPro" id="IPR000014">
    <property type="entry name" value="PAS"/>
</dbReference>
<evidence type="ECO:0000256" key="3">
    <source>
        <dbReference type="ARBA" id="ARBA00023163"/>
    </source>
</evidence>
<dbReference type="PRINTS" id="PR00032">
    <property type="entry name" value="HTHARAC"/>
</dbReference>
<accession>T0YYR0</accession>
<dbReference type="Pfam" id="PF12833">
    <property type="entry name" value="HTH_18"/>
    <property type="match status" value="1"/>
</dbReference>
<dbReference type="GO" id="GO:0043565">
    <property type="term" value="F:sequence-specific DNA binding"/>
    <property type="evidence" value="ECO:0007669"/>
    <property type="project" value="InterPro"/>
</dbReference>
<gene>
    <name evidence="5" type="ORF">B1B_14793</name>
</gene>
<dbReference type="AlphaFoldDB" id="T0YYR0"/>
<dbReference type="Gene3D" id="1.10.10.60">
    <property type="entry name" value="Homeodomain-like"/>
    <property type="match status" value="1"/>
</dbReference>